<organism evidence="4 5">
    <name type="scientific">Dactylosporangium vinaceum</name>
    <dbReference type="NCBI Taxonomy" id="53362"/>
    <lineage>
        <taxon>Bacteria</taxon>
        <taxon>Bacillati</taxon>
        <taxon>Actinomycetota</taxon>
        <taxon>Actinomycetes</taxon>
        <taxon>Micromonosporales</taxon>
        <taxon>Micromonosporaceae</taxon>
        <taxon>Dactylosporangium</taxon>
    </lineage>
</organism>
<keyword evidence="2" id="KW-1133">Transmembrane helix</keyword>
<feature type="domain" description="VWFA" evidence="3">
    <location>
        <begin position="366"/>
        <end position="564"/>
    </location>
</feature>
<dbReference type="InterPro" id="IPR002035">
    <property type="entry name" value="VWF_A"/>
</dbReference>
<dbReference type="PANTHER" id="PTHR33608:SF6">
    <property type="entry name" value="BLL2464 PROTEIN"/>
    <property type="match status" value="1"/>
</dbReference>
<comment type="caution">
    <text evidence="4">The sequence shown here is derived from an EMBL/GenBank/DDBJ whole genome shotgun (WGS) entry which is preliminary data.</text>
</comment>
<sequence length="604" mass="65235">MTTAADRLLRRLEWQVLRRLDGQLQGSYRTVFRGTGIDFADLREYMPEDDVRHIDWNVTARLDEPFVRQYTEDRELTAWLVLDLSASMRQSSPEQRGKDSALTELAVSLARLLTYGGNRVGAVLYDNAKQLVLPPRAGRPHVLRIAHELSKATAGTPERGATDIGAMLRLVASTARRRALVFVVSDFIGDNWEAELTRLTFRHEVVAVRVVDPIELDLPDLGLVVVEDAETGEQILVDTGDPQFRLRLRAEVDTREAEVAAAMRGARERRHHRRGPAPGARRHGPRDEAQAPMTFQYPLLVAVAVVVTAALVVLYLRLQRGRPALRAGSAWRRHLPQVMFLLAAALMFLAVARPAATLPVARAAGTVILAFDVSNSMKAEDVQPSRLAAAKSAATEFVAAQPDSVNIGIVAFDQGALTTQQPSEDHDATTAAIKRLQVNGGTSLGQAILASLTVVVGKPVQLPENGGAAPDIGYFGNATIVVLSDGEDTGGPDALAAAGVAAKAGVRIETVGIGTVEGTTVEVDGYQVATSLNEDLLTQIAQTTAGHYHRAENAQALHDVYQSLDLRLTTERKPVELTGAATAVAVLLLFIGGILMTTWFGRIL</sequence>
<feature type="transmembrane region" description="Helical" evidence="2">
    <location>
        <begin position="295"/>
        <end position="318"/>
    </location>
</feature>
<dbReference type="Gene3D" id="3.40.50.410">
    <property type="entry name" value="von Willebrand factor, type A domain"/>
    <property type="match status" value="2"/>
</dbReference>
<name>A0ABV5MA75_9ACTN</name>
<dbReference type="Pfam" id="PF01882">
    <property type="entry name" value="DUF58"/>
    <property type="match status" value="1"/>
</dbReference>
<feature type="compositionally biased region" description="Basic residues" evidence="1">
    <location>
        <begin position="267"/>
        <end position="284"/>
    </location>
</feature>
<evidence type="ECO:0000313" key="4">
    <source>
        <dbReference type="EMBL" id="MFB9445744.1"/>
    </source>
</evidence>
<dbReference type="PROSITE" id="PS50234">
    <property type="entry name" value="VWFA"/>
    <property type="match status" value="1"/>
</dbReference>
<evidence type="ECO:0000256" key="2">
    <source>
        <dbReference type="SAM" id="Phobius"/>
    </source>
</evidence>
<keyword evidence="2" id="KW-0472">Membrane</keyword>
<accession>A0ABV5MA75</accession>
<keyword evidence="2" id="KW-0812">Transmembrane</keyword>
<reference evidence="4 5" key="1">
    <citation type="submission" date="2024-09" db="EMBL/GenBank/DDBJ databases">
        <authorList>
            <person name="Sun Q."/>
            <person name="Mori K."/>
        </authorList>
    </citation>
    <scope>NUCLEOTIDE SEQUENCE [LARGE SCALE GENOMIC DNA]</scope>
    <source>
        <strain evidence="4 5">JCM 3307</strain>
    </source>
</reference>
<dbReference type="RefSeq" id="WP_246655471.1">
    <property type="nucleotide sequence ID" value="NZ_CP061913.1"/>
</dbReference>
<dbReference type="SMART" id="SM00327">
    <property type="entry name" value="VWA"/>
    <property type="match status" value="2"/>
</dbReference>
<dbReference type="InterPro" id="IPR036465">
    <property type="entry name" value="vWFA_dom_sf"/>
</dbReference>
<dbReference type="Pfam" id="PF13519">
    <property type="entry name" value="VWA_2"/>
    <property type="match status" value="1"/>
</dbReference>
<dbReference type="InterPro" id="IPR002881">
    <property type="entry name" value="DUF58"/>
</dbReference>
<evidence type="ECO:0000313" key="5">
    <source>
        <dbReference type="Proteomes" id="UP001589608"/>
    </source>
</evidence>
<dbReference type="SUPFAM" id="SSF53300">
    <property type="entry name" value="vWA-like"/>
    <property type="match status" value="2"/>
</dbReference>
<evidence type="ECO:0000259" key="3">
    <source>
        <dbReference type="PROSITE" id="PS50234"/>
    </source>
</evidence>
<evidence type="ECO:0000256" key="1">
    <source>
        <dbReference type="SAM" id="MobiDB-lite"/>
    </source>
</evidence>
<dbReference type="EMBL" id="JBHMCA010000043">
    <property type="protein sequence ID" value="MFB9445744.1"/>
    <property type="molecule type" value="Genomic_DNA"/>
</dbReference>
<feature type="transmembrane region" description="Helical" evidence="2">
    <location>
        <begin position="338"/>
        <end position="356"/>
    </location>
</feature>
<feature type="transmembrane region" description="Helical" evidence="2">
    <location>
        <begin position="577"/>
        <end position="600"/>
    </location>
</feature>
<gene>
    <name evidence="4" type="ORF">ACFFTR_21910</name>
</gene>
<dbReference type="PANTHER" id="PTHR33608">
    <property type="entry name" value="BLL2464 PROTEIN"/>
    <property type="match status" value="1"/>
</dbReference>
<protein>
    <submittedName>
        <fullName evidence="4">VWA domain-containing protein</fullName>
    </submittedName>
</protein>
<feature type="region of interest" description="Disordered" evidence="1">
    <location>
        <begin position="262"/>
        <end position="287"/>
    </location>
</feature>
<keyword evidence="5" id="KW-1185">Reference proteome</keyword>
<proteinExistence type="predicted"/>
<dbReference type="Proteomes" id="UP001589608">
    <property type="component" value="Unassembled WGS sequence"/>
</dbReference>